<protein>
    <recommendedName>
        <fullName evidence="1">ATP-dependent DNA helicase</fullName>
        <ecNumber evidence="1">5.6.2.3</ecNumber>
    </recommendedName>
</protein>
<comment type="similarity">
    <text evidence="1">Belongs to the helicase family.</text>
</comment>
<evidence type="ECO:0000313" key="6">
    <source>
        <dbReference type="EMBL" id="UYV83424.1"/>
    </source>
</evidence>
<dbReference type="PANTHER" id="PTHR10492">
    <property type="match status" value="1"/>
</dbReference>
<feature type="domain" description="DNA helicase Pif1-like 2B" evidence="5">
    <location>
        <begin position="1334"/>
        <end position="1370"/>
    </location>
</feature>
<proteinExistence type="inferred from homology"/>
<feature type="domain" description="DNA helicase Pif1-like DEAD-box helicase" evidence="3">
    <location>
        <begin position="1119"/>
        <end position="1331"/>
    </location>
</feature>
<dbReference type="Pfam" id="PF14214">
    <property type="entry name" value="Helitron_like_N"/>
    <property type="match status" value="1"/>
</dbReference>
<dbReference type="Gene3D" id="3.40.50.300">
    <property type="entry name" value="P-loop containing nucleotide triphosphate hydrolases"/>
    <property type="match status" value="1"/>
</dbReference>
<evidence type="ECO:0000256" key="1">
    <source>
        <dbReference type="RuleBase" id="RU363044"/>
    </source>
</evidence>
<comment type="catalytic activity">
    <reaction evidence="1">
        <text>ATP + H2O = ADP + phosphate + H(+)</text>
        <dbReference type="Rhea" id="RHEA:13065"/>
        <dbReference type="ChEBI" id="CHEBI:15377"/>
        <dbReference type="ChEBI" id="CHEBI:15378"/>
        <dbReference type="ChEBI" id="CHEBI:30616"/>
        <dbReference type="ChEBI" id="CHEBI:43474"/>
        <dbReference type="ChEBI" id="CHEBI:456216"/>
        <dbReference type="EC" id="5.6.2.3"/>
    </reaction>
</comment>
<feature type="domain" description="Helitron helicase-like" evidence="4">
    <location>
        <begin position="618"/>
        <end position="787"/>
    </location>
</feature>
<feature type="non-terminal residue" evidence="6">
    <location>
        <position position="1665"/>
    </location>
</feature>
<feature type="compositionally biased region" description="Basic and acidic residues" evidence="2">
    <location>
        <begin position="1"/>
        <end position="16"/>
    </location>
</feature>
<evidence type="ECO:0000259" key="3">
    <source>
        <dbReference type="Pfam" id="PF05970"/>
    </source>
</evidence>
<name>A0ABY6LRC5_9ARAC</name>
<dbReference type="Proteomes" id="UP001235939">
    <property type="component" value="Chromosome 23"/>
</dbReference>
<feature type="region of interest" description="Disordered" evidence="2">
    <location>
        <begin position="299"/>
        <end position="346"/>
    </location>
</feature>
<dbReference type="Gene3D" id="3.30.420.10">
    <property type="entry name" value="Ribonuclease H-like superfamily/Ribonuclease H"/>
    <property type="match status" value="2"/>
</dbReference>
<feature type="compositionally biased region" description="Polar residues" evidence="2">
    <location>
        <begin position="335"/>
        <end position="345"/>
    </location>
</feature>
<keyword evidence="1" id="KW-0227">DNA damage</keyword>
<dbReference type="SUPFAM" id="SSF52540">
    <property type="entry name" value="P-loop containing nucleoside triphosphate hydrolases"/>
    <property type="match status" value="2"/>
</dbReference>
<keyword evidence="7" id="KW-1185">Reference proteome</keyword>
<evidence type="ECO:0000313" key="7">
    <source>
        <dbReference type="Proteomes" id="UP001235939"/>
    </source>
</evidence>
<dbReference type="EMBL" id="CP092885">
    <property type="protein sequence ID" value="UYV83424.1"/>
    <property type="molecule type" value="Genomic_DNA"/>
</dbReference>
<dbReference type="InterPro" id="IPR010285">
    <property type="entry name" value="DNA_helicase_pif1-like_DEAD"/>
</dbReference>
<dbReference type="EC" id="5.6.2.3" evidence="1"/>
<dbReference type="InterPro" id="IPR001888">
    <property type="entry name" value="Transposase_1"/>
</dbReference>
<dbReference type="Pfam" id="PF21530">
    <property type="entry name" value="Pif1_2B_dom"/>
    <property type="match status" value="1"/>
</dbReference>
<dbReference type="InterPro" id="IPR049163">
    <property type="entry name" value="Pif1-like_2B_dom"/>
</dbReference>
<evidence type="ECO:0000256" key="2">
    <source>
        <dbReference type="SAM" id="MobiDB-lite"/>
    </source>
</evidence>
<feature type="compositionally biased region" description="Polar residues" evidence="2">
    <location>
        <begin position="307"/>
        <end position="323"/>
    </location>
</feature>
<keyword evidence="1" id="KW-0234">DNA repair</keyword>
<gene>
    <name evidence="6" type="ORF">LAZ67_23000963</name>
</gene>
<reference evidence="6 7" key="1">
    <citation type="submission" date="2022-03" db="EMBL/GenBank/DDBJ databases">
        <title>A chromosomal length assembly of Cordylochernes scorpioides.</title>
        <authorList>
            <person name="Zeh D."/>
            <person name="Zeh J."/>
        </authorList>
    </citation>
    <scope>NUCLEOTIDE SEQUENCE [LARGE SCALE GENOMIC DNA]</scope>
    <source>
        <strain evidence="6">IN4F17</strain>
        <tissue evidence="6">Whole Body</tissue>
    </source>
</reference>
<accession>A0ABY6LRC5</accession>
<comment type="cofactor">
    <cofactor evidence="1">
        <name>Mg(2+)</name>
        <dbReference type="ChEBI" id="CHEBI:18420"/>
    </cofactor>
</comment>
<dbReference type="InterPro" id="IPR025476">
    <property type="entry name" value="Helitron_helicase-like"/>
</dbReference>
<dbReference type="PANTHER" id="PTHR10492:SF57">
    <property type="entry name" value="ATP-DEPENDENT DNA HELICASE"/>
    <property type="match status" value="1"/>
</dbReference>
<evidence type="ECO:0000259" key="5">
    <source>
        <dbReference type="Pfam" id="PF21530"/>
    </source>
</evidence>
<keyword evidence="1" id="KW-0067">ATP-binding</keyword>
<dbReference type="InterPro" id="IPR027417">
    <property type="entry name" value="P-loop_NTPase"/>
</dbReference>
<keyword evidence="1" id="KW-0347">Helicase</keyword>
<organism evidence="6 7">
    <name type="scientific">Cordylochernes scorpioides</name>
    <dbReference type="NCBI Taxonomy" id="51811"/>
    <lineage>
        <taxon>Eukaryota</taxon>
        <taxon>Metazoa</taxon>
        <taxon>Ecdysozoa</taxon>
        <taxon>Arthropoda</taxon>
        <taxon>Chelicerata</taxon>
        <taxon>Arachnida</taxon>
        <taxon>Pseudoscorpiones</taxon>
        <taxon>Cheliferoidea</taxon>
        <taxon>Chernetidae</taxon>
        <taxon>Cordylochernes</taxon>
    </lineage>
</organism>
<dbReference type="Pfam" id="PF05970">
    <property type="entry name" value="PIF1"/>
    <property type="match status" value="1"/>
</dbReference>
<sequence length="1665" mass="190378">MFSEGREDVNDEERAGRPSTSTTDEKINEVEKMIFANRRITVREVAEDLNISIGSCHSMFINDLGMRQVAAKFVPKLLNCDQKQHRMNIANEMLDSVRDDPNLLQRVITSDEAWVYGYDVETKAQSSQWKLPHEPRPKKARQVRSNVKVLLTVFFDCRGVVHHEFLPQGRTVNKEYYLQVMRNLREAIRQKRPDLWKNKNWLLHHDNAPAHTSLLVRDFLAKNNTLMMPQPPYSLDLAPSARSNSTSAVIAKSAAKASDASAVHMNNVIAPDIFSNLIIPFGMPRKRSAIGVRTPAARRMAARAARGQSSRTLENPQQSQARLQSDRLRHRVQRASETPQQSQIRQEADRLRHFRKRASTWADILNAAFHYNPALNYEQFTFLQIGHMDNQCIHCTAFKYNGERPGMCCSAGKVRIPDLPEPPEALRTLHDGSSPHSAEFMQRVRHYNNAFQMTYFGCGSRVVLPGYMPTFKVQGQVYHRIGSILPPLNFDSRQLQPAFLQVFFIGDSSAEVATRHRNFPITKHHIVIILQDMLHRHNPYVHLFKASIEKMPSPDYKLVIKADKASPGHHPRTFNAPTINEVAIVIVQENCDRRDIVLSKRGSGVQRINEFHSRNPGITNWLLAFGDLTHQILVDIYAKVESERLHYISAHQAQLRETEYINLLDAIRTDRSHALIGRQVILPSSFVGSPRHMHEYAQDCMASVRKYGHPDLFITFTCNPEWPKIKLMQFPTQGAFVRHDLVAGIFQLKVTRLIDLITKGDVFGKPQCWCYTIEWQKRGLPHAHILLWLKEKIRPNQIDSIICAEIPNEEVDASLFRTVTKNMIHGPCGHRYPNPGCMERVTGAQTESNEVLEYQRGRYISSNEAVWRILGFPIHRRHPMVQHLSVHLENGQRVYFTSANAALQAHRPPKTTLTESFALCQRDNFAKTLLYVDVPVYYIWSASKSWQPRKHGTRIADQVTFASDAIGRVYTVHPNFEECFYLRMQLHSVRGPTSFAALRTINGVLCQTYKEACLHLGLLENDQQWHHCIQEYILNLVRQQANDGLLQMTYEMSNQALVLLEQKVLQMTGFHLTKFGMRSPQRNITHRTSHELLRETSYDLSRLLQFVASNEPKLANVPEKKEAYERILSKIDSNAGGLYFLDAPGGTGKTFLINLLLTKVRSSGDIALSTASSGIAATLLHGGRTAHSTFKLPIDLTRDEEPVCNLNADSAMGEVLRQCKFIIWDECTMAHRHALEAVDITLKDCRQDQRPMGGVVLLLAGDFRQILPIIPRGTIADELHACLKASPLWSFVERLTLSTNMRAVNSGDPNSLLFSQFLLQLGRGQLNDTDEPSEMPPHHLELRVDVPIILLRNIDAPRLCNGTRLCVKRLWPHVVEATIFTGCFQNEEVFIPRIPLIHDDKNSPLHFKILQFPIRVSFAMSINKAQGQSLKILTWSNPVSLMGNCMLPALEFLTNEQKLCRLATCEDMLGMTRTDPEWKDKTITGDETWAYGYDPETKCQSSEWRGKGELRPKISWILKFRNKVLLVAFLDNKGIVYHEYLPAGQTIIEEMYLSILRRLREAIRKKPKKWTNGDWILYHDNARPHTAHLFKNILAKNGTPILPQPPYSSDIAPNDFFLFPKLKAVLKGRHFDTRDDIIEISLLALKSIPEKAYKNCLDNWEKRWR</sequence>
<dbReference type="InterPro" id="IPR036397">
    <property type="entry name" value="RNaseH_sf"/>
</dbReference>
<evidence type="ECO:0000259" key="4">
    <source>
        <dbReference type="Pfam" id="PF14214"/>
    </source>
</evidence>
<dbReference type="Pfam" id="PF01359">
    <property type="entry name" value="Transposase_1"/>
    <property type="match status" value="2"/>
</dbReference>
<keyword evidence="1" id="KW-0233">DNA recombination</keyword>
<feature type="region of interest" description="Disordered" evidence="2">
    <location>
        <begin position="1"/>
        <end position="26"/>
    </location>
</feature>
<keyword evidence="1" id="KW-0378">Hydrolase</keyword>
<keyword evidence="1" id="KW-0547">Nucleotide-binding</keyword>